<dbReference type="InterPro" id="IPR016484">
    <property type="entry name" value="GTPase_Der"/>
</dbReference>
<evidence type="ECO:0000256" key="6">
    <source>
        <dbReference type="ARBA" id="ARBA00023134"/>
    </source>
</evidence>
<sequence length="434" mass="49266">MSNLVAVVGRPNVGKSTLFNRIIGEKKAIIDDISGVTRDRIYGQSTWNGREFSIVDTGGFVRHSDDVFETEIRSQVKIAIEEADVIIFLVDVTTGITDLDSDVADMLRAVDKPVIVVVNKVDNYNRQLEANEFWSLGFERTFFMSSLTGAGSGEVLDEVVELLPEGEVKPDKEIPRLAIVGQPNVGKSSMVNTLLGVDRNIVTDIAGTTRDSIHTYYNKFDKEFYLVDTAGIRKKSKVHEDLEFYSVLRAIRAIDESDVCALMIDATMGIEAQDMKLFRIAQARKKGIFIVVNKWDLVEKETNTARDFEKTIKERLRPFDDVPVLFTSATEKIRVMRVLDTALNVFKNKAQKFKTSELNKVLLPIIERTPPPTYRGNFIKIKYITQLPLSYPAFAFFCNHPREIKQPYRLFLENKLRETFNFTGVPIAVVFKQK</sequence>
<dbReference type="PRINTS" id="PR00326">
    <property type="entry name" value="GTP1OBG"/>
</dbReference>
<dbReference type="Gene3D" id="3.40.50.300">
    <property type="entry name" value="P-loop containing nucleotide triphosphate hydrolases"/>
    <property type="match status" value="2"/>
</dbReference>
<comment type="subunit">
    <text evidence="8">Associates with the 50S ribosomal subunit.</text>
</comment>
<dbReference type="GO" id="GO:0005525">
    <property type="term" value="F:GTP binding"/>
    <property type="evidence" value="ECO:0007669"/>
    <property type="project" value="UniProtKB-UniRule"/>
</dbReference>
<evidence type="ECO:0000256" key="7">
    <source>
        <dbReference type="ARBA" id="ARBA00032345"/>
    </source>
</evidence>
<dbReference type="InterPro" id="IPR006073">
    <property type="entry name" value="GTP-bd"/>
</dbReference>
<dbReference type="InterPro" id="IPR015946">
    <property type="entry name" value="KH_dom-like_a/b"/>
</dbReference>
<keyword evidence="13" id="KW-1185">Reference proteome</keyword>
<dbReference type="FunFam" id="3.30.300.20:FF:000004">
    <property type="entry name" value="GTPase Der"/>
    <property type="match status" value="1"/>
</dbReference>
<dbReference type="CDD" id="cd01894">
    <property type="entry name" value="EngA1"/>
    <property type="match status" value="1"/>
</dbReference>
<evidence type="ECO:0000313" key="13">
    <source>
        <dbReference type="Proteomes" id="UP000753961"/>
    </source>
</evidence>
<dbReference type="NCBIfam" id="TIGR03594">
    <property type="entry name" value="GTPase_EngA"/>
    <property type="match status" value="1"/>
</dbReference>
<evidence type="ECO:0000256" key="5">
    <source>
        <dbReference type="ARBA" id="ARBA00022741"/>
    </source>
</evidence>
<dbReference type="Proteomes" id="UP000753961">
    <property type="component" value="Unassembled WGS sequence"/>
</dbReference>
<keyword evidence="5 8" id="KW-0547">Nucleotide-binding</keyword>
<feature type="domain" description="EngA-type G" evidence="11">
    <location>
        <begin position="3"/>
        <end position="167"/>
    </location>
</feature>
<dbReference type="Pfam" id="PF01926">
    <property type="entry name" value="MMR_HSR1"/>
    <property type="match status" value="2"/>
</dbReference>
<feature type="binding site" evidence="8">
    <location>
        <begin position="119"/>
        <end position="122"/>
    </location>
    <ligand>
        <name>GTP</name>
        <dbReference type="ChEBI" id="CHEBI:37565"/>
        <label>1</label>
    </ligand>
</feature>
<dbReference type="FunFam" id="3.40.50.300:FF:000040">
    <property type="entry name" value="GTPase Der"/>
    <property type="match status" value="1"/>
</dbReference>
<feature type="binding site" evidence="8">
    <location>
        <begin position="56"/>
        <end position="60"/>
    </location>
    <ligand>
        <name>GTP</name>
        <dbReference type="ChEBI" id="CHEBI:37565"/>
        <label>1</label>
    </ligand>
</feature>
<dbReference type="InterPro" id="IPR027417">
    <property type="entry name" value="P-loop_NTPase"/>
</dbReference>
<dbReference type="AlphaFoldDB" id="A0A953I2L3"/>
<evidence type="ECO:0000313" key="12">
    <source>
        <dbReference type="EMBL" id="MBY5960092.1"/>
    </source>
</evidence>
<dbReference type="PROSITE" id="PS51712">
    <property type="entry name" value="G_ENGA"/>
    <property type="match status" value="2"/>
</dbReference>
<dbReference type="InterPro" id="IPR031166">
    <property type="entry name" value="G_ENGA"/>
</dbReference>
<evidence type="ECO:0000256" key="9">
    <source>
        <dbReference type="PROSITE-ProRule" id="PRU01049"/>
    </source>
</evidence>
<evidence type="ECO:0000256" key="1">
    <source>
        <dbReference type="ARBA" id="ARBA00008279"/>
    </source>
</evidence>
<dbReference type="Gene3D" id="3.30.300.20">
    <property type="match status" value="1"/>
</dbReference>
<dbReference type="PANTHER" id="PTHR43834">
    <property type="entry name" value="GTPASE DER"/>
    <property type="match status" value="1"/>
</dbReference>
<name>A0A953I2L3_9BACT</name>
<gene>
    <name evidence="8 12" type="primary">der</name>
    <name evidence="12" type="ORF">KUV50_18210</name>
</gene>
<evidence type="ECO:0000256" key="3">
    <source>
        <dbReference type="ARBA" id="ARBA00022517"/>
    </source>
</evidence>
<dbReference type="PANTHER" id="PTHR43834:SF6">
    <property type="entry name" value="GTPASE DER"/>
    <property type="match status" value="1"/>
</dbReference>
<dbReference type="GO" id="GO:0043022">
    <property type="term" value="F:ribosome binding"/>
    <property type="evidence" value="ECO:0007669"/>
    <property type="project" value="TreeGrafter"/>
</dbReference>
<accession>A0A953I2L3</accession>
<evidence type="ECO:0000256" key="8">
    <source>
        <dbReference type="HAMAP-Rule" id="MF_00195"/>
    </source>
</evidence>
<evidence type="ECO:0000259" key="11">
    <source>
        <dbReference type="PROSITE" id="PS51712"/>
    </source>
</evidence>
<dbReference type="HAMAP" id="MF_00195">
    <property type="entry name" value="GTPase_Der"/>
    <property type="match status" value="1"/>
</dbReference>
<dbReference type="GO" id="GO:0016787">
    <property type="term" value="F:hydrolase activity"/>
    <property type="evidence" value="ECO:0007669"/>
    <property type="project" value="UniProtKB-KW"/>
</dbReference>
<reference evidence="12" key="1">
    <citation type="submission" date="2021-06" db="EMBL/GenBank/DDBJ databases">
        <title>44 bacteria genomes isolated from Dapeng, Shenzhen.</title>
        <authorList>
            <person name="Zheng W."/>
            <person name="Yu S."/>
            <person name="Huang Y."/>
        </authorList>
    </citation>
    <scope>NUCLEOTIDE SEQUENCE</scope>
    <source>
        <strain evidence="12">DP5N28-2</strain>
    </source>
</reference>
<feature type="binding site" evidence="8">
    <location>
        <begin position="228"/>
        <end position="232"/>
    </location>
    <ligand>
        <name>GTP</name>
        <dbReference type="ChEBI" id="CHEBI:37565"/>
        <label>2</label>
    </ligand>
</feature>
<keyword evidence="4 10" id="KW-0677">Repeat</keyword>
<evidence type="ECO:0000256" key="10">
    <source>
        <dbReference type="RuleBase" id="RU004481"/>
    </source>
</evidence>
<protein>
    <recommendedName>
        <fullName evidence="2 8">GTPase Der</fullName>
    </recommendedName>
    <alternativeName>
        <fullName evidence="7 8">GTP-binding protein EngA</fullName>
    </alternativeName>
</protein>
<evidence type="ECO:0000256" key="2">
    <source>
        <dbReference type="ARBA" id="ARBA00020953"/>
    </source>
</evidence>
<organism evidence="12 13">
    <name type="scientific">Membranihabitans marinus</name>
    <dbReference type="NCBI Taxonomy" id="1227546"/>
    <lineage>
        <taxon>Bacteria</taxon>
        <taxon>Pseudomonadati</taxon>
        <taxon>Bacteroidota</taxon>
        <taxon>Saprospiria</taxon>
        <taxon>Saprospirales</taxon>
        <taxon>Saprospiraceae</taxon>
        <taxon>Membranihabitans</taxon>
    </lineage>
</organism>
<dbReference type="InterPro" id="IPR032859">
    <property type="entry name" value="KH_dom-like"/>
</dbReference>
<dbReference type="EMBL" id="JAHVHU010000023">
    <property type="protein sequence ID" value="MBY5960092.1"/>
    <property type="molecule type" value="Genomic_DNA"/>
</dbReference>
<dbReference type="SUPFAM" id="SSF52540">
    <property type="entry name" value="P-loop containing nucleoside triphosphate hydrolases"/>
    <property type="match status" value="2"/>
</dbReference>
<feature type="binding site" evidence="8">
    <location>
        <begin position="181"/>
        <end position="188"/>
    </location>
    <ligand>
        <name>GTP</name>
        <dbReference type="ChEBI" id="CHEBI:37565"/>
        <label>2</label>
    </ligand>
</feature>
<feature type="domain" description="EngA-type G" evidence="11">
    <location>
        <begin position="175"/>
        <end position="350"/>
    </location>
</feature>
<dbReference type="Pfam" id="PF14714">
    <property type="entry name" value="KH_dom-like"/>
    <property type="match status" value="1"/>
</dbReference>
<dbReference type="NCBIfam" id="TIGR00231">
    <property type="entry name" value="small_GTP"/>
    <property type="match status" value="2"/>
</dbReference>
<dbReference type="RefSeq" id="WP_222581642.1">
    <property type="nucleotide sequence ID" value="NZ_JAHVHU010000023.1"/>
</dbReference>
<evidence type="ECO:0000256" key="4">
    <source>
        <dbReference type="ARBA" id="ARBA00022737"/>
    </source>
</evidence>
<dbReference type="PIRSF" id="PIRSF006485">
    <property type="entry name" value="GTP-binding_EngA"/>
    <property type="match status" value="1"/>
</dbReference>
<comment type="function">
    <text evidence="8 10">GTPase that plays an essential role in the late steps of ribosome biogenesis.</text>
</comment>
<dbReference type="CDD" id="cd01895">
    <property type="entry name" value="EngA2"/>
    <property type="match status" value="1"/>
</dbReference>
<comment type="similarity">
    <text evidence="1 8 9 10">Belongs to the TRAFAC class TrmE-Era-EngA-EngB-Septin-like GTPase superfamily. EngA (Der) GTPase family.</text>
</comment>
<keyword evidence="12" id="KW-0378">Hydrolase</keyword>
<keyword evidence="3 8" id="KW-0690">Ribosome biogenesis</keyword>
<dbReference type="FunFam" id="3.40.50.300:FF:000057">
    <property type="entry name" value="GTPase Der"/>
    <property type="match status" value="1"/>
</dbReference>
<feature type="binding site" evidence="8">
    <location>
        <begin position="293"/>
        <end position="296"/>
    </location>
    <ligand>
        <name>GTP</name>
        <dbReference type="ChEBI" id="CHEBI:37565"/>
        <label>2</label>
    </ligand>
</feature>
<feature type="binding site" evidence="8">
    <location>
        <begin position="9"/>
        <end position="16"/>
    </location>
    <ligand>
        <name>GTP</name>
        <dbReference type="ChEBI" id="CHEBI:37565"/>
        <label>1</label>
    </ligand>
</feature>
<comment type="caution">
    <text evidence="12">The sequence shown here is derived from an EMBL/GenBank/DDBJ whole genome shotgun (WGS) entry which is preliminary data.</text>
</comment>
<proteinExistence type="inferred from homology"/>
<dbReference type="InterPro" id="IPR005225">
    <property type="entry name" value="Small_GTP-bd"/>
</dbReference>
<dbReference type="GO" id="GO:0042254">
    <property type="term" value="P:ribosome biogenesis"/>
    <property type="evidence" value="ECO:0007669"/>
    <property type="project" value="UniProtKB-KW"/>
</dbReference>
<keyword evidence="6 8" id="KW-0342">GTP-binding</keyword>